<accession>A0A922HSE8</accession>
<evidence type="ECO:0000313" key="2">
    <source>
        <dbReference type="Proteomes" id="UP000790347"/>
    </source>
</evidence>
<dbReference type="EMBL" id="ASGP02000005">
    <property type="protein sequence ID" value="KAH9506838.1"/>
    <property type="molecule type" value="Genomic_DNA"/>
</dbReference>
<name>A0A922HSE8_DERFA</name>
<comment type="caution">
    <text evidence="1">The sequence shown here is derived from an EMBL/GenBank/DDBJ whole genome shotgun (WGS) entry which is preliminary data.</text>
</comment>
<organism evidence="1 2">
    <name type="scientific">Dermatophagoides farinae</name>
    <name type="common">American house dust mite</name>
    <dbReference type="NCBI Taxonomy" id="6954"/>
    <lineage>
        <taxon>Eukaryota</taxon>
        <taxon>Metazoa</taxon>
        <taxon>Ecdysozoa</taxon>
        <taxon>Arthropoda</taxon>
        <taxon>Chelicerata</taxon>
        <taxon>Arachnida</taxon>
        <taxon>Acari</taxon>
        <taxon>Acariformes</taxon>
        <taxon>Sarcoptiformes</taxon>
        <taxon>Astigmata</taxon>
        <taxon>Psoroptidia</taxon>
        <taxon>Analgoidea</taxon>
        <taxon>Pyroglyphidae</taxon>
        <taxon>Dermatophagoidinae</taxon>
        <taxon>Dermatophagoides</taxon>
    </lineage>
</organism>
<protein>
    <submittedName>
        <fullName evidence="1">Uncharacterized protein</fullName>
    </submittedName>
</protein>
<gene>
    <name evidence="1" type="ORF">DERF_011550</name>
</gene>
<keyword evidence="2" id="KW-1185">Reference proteome</keyword>
<dbReference type="AlphaFoldDB" id="A0A922HSE8"/>
<reference evidence="1" key="1">
    <citation type="submission" date="2013-05" db="EMBL/GenBank/DDBJ databases">
        <authorList>
            <person name="Yim A.K.Y."/>
            <person name="Chan T.F."/>
            <person name="Ji K.M."/>
            <person name="Liu X.Y."/>
            <person name="Zhou J.W."/>
            <person name="Li R.Q."/>
            <person name="Yang K.Y."/>
            <person name="Li J."/>
            <person name="Li M."/>
            <person name="Law P.T.W."/>
            <person name="Wu Y.L."/>
            <person name="Cai Z.L."/>
            <person name="Qin H."/>
            <person name="Bao Y."/>
            <person name="Leung R.K.K."/>
            <person name="Ng P.K.S."/>
            <person name="Zou J."/>
            <person name="Zhong X.J."/>
            <person name="Ran P.X."/>
            <person name="Zhong N.S."/>
            <person name="Liu Z.G."/>
            <person name="Tsui S.K.W."/>
        </authorList>
    </citation>
    <scope>NUCLEOTIDE SEQUENCE</scope>
    <source>
        <strain evidence="1">Derf</strain>
        <tissue evidence="1">Whole organism</tissue>
    </source>
</reference>
<sequence length="72" mass="8447">MNNELLISERELSKKNNSYTFDYDVCLFFVFIDGGFDRTWGHFDYVNIDDDDSNILDRIGSGFNGPLIWENK</sequence>
<evidence type="ECO:0000313" key="1">
    <source>
        <dbReference type="EMBL" id="KAH9506838.1"/>
    </source>
</evidence>
<reference evidence="1" key="2">
    <citation type="journal article" date="2022" name="Res Sq">
        <title>Comparative Genomics Reveals Insights into the Divergent Evolution of Astigmatic Mites and Household Pest Adaptations.</title>
        <authorList>
            <person name="Xiong Q."/>
            <person name="Wan A.T.-Y."/>
            <person name="Liu X.-Y."/>
            <person name="Fung C.S.-H."/>
            <person name="Xiao X."/>
            <person name="Malainual N."/>
            <person name="Hou J."/>
            <person name="Wang L."/>
            <person name="Wang M."/>
            <person name="Yang K."/>
            <person name="Cui Y."/>
            <person name="Leung E."/>
            <person name="Nong W."/>
            <person name="Shin S.-K."/>
            <person name="Au S."/>
            <person name="Jeong K.Y."/>
            <person name="Chew F.T."/>
            <person name="Hui J."/>
            <person name="Leung T.F."/>
            <person name="Tungtrongchitr A."/>
            <person name="Zhong N."/>
            <person name="Liu Z."/>
            <person name="Tsui S."/>
        </authorList>
    </citation>
    <scope>NUCLEOTIDE SEQUENCE</scope>
    <source>
        <strain evidence="1">Derf</strain>
        <tissue evidence="1">Whole organism</tissue>
    </source>
</reference>
<dbReference type="Proteomes" id="UP000790347">
    <property type="component" value="Unassembled WGS sequence"/>
</dbReference>
<proteinExistence type="predicted"/>